<feature type="binding site" evidence="6">
    <location>
        <position position="241"/>
    </location>
    <ligand>
        <name>Mg(2+)</name>
        <dbReference type="ChEBI" id="CHEBI:18420"/>
        <label>1</label>
    </ligand>
</feature>
<dbReference type="NCBIfam" id="TIGR00633">
    <property type="entry name" value="xth"/>
    <property type="match status" value="1"/>
</dbReference>
<reference evidence="10 11" key="1">
    <citation type="submission" date="2006-03" db="EMBL/GenBank/DDBJ databases">
        <title>Complete sequence of Rhodopseudomonas palustris BisB5.</title>
        <authorList>
            <consortium name="US DOE Joint Genome Institute"/>
            <person name="Copeland A."/>
            <person name="Lucas S."/>
            <person name="Lapidus A."/>
            <person name="Barry K."/>
            <person name="Detter J.C."/>
            <person name="Glavina del Rio T."/>
            <person name="Hammon N."/>
            <person name="Israni S."/>
            <person name="Dalin E."/>
            <person name="Tice H."/>
            <person name="Pitluck S."/>
            <person name="Chain P."/>
            <person name="Malfatti S."/>
            <person name="Shin M."/>
            <person name="Vergez L."/>
            <person name="Schmutz J."/>
            <person name="Larimer F."/>
            <person name="Land M."/>
            <person name="Hauser L."/>
            <person name="Pelletier D.A."/>
            <person name="Kyrpides N."/>
            <person name="Lykidis A."/>
            <person name="Oda Y."/>
            <person name="Harwood C.S."/>
            <person name="Richardson P."/>
        </authorList>
    </citation>
    <scope>NUCLEOTIDE SEQUENCE [LARGE SCALE GENOMIC DNA]</scope>
    <source>
        <strain evidence="10 11">BisB5</strain>
    </source>
</reference>
<dbReference type="HOGENOM" id="CLU_027539_0_0_5"/>
<dbReference type="PROSITE" id="PS00726">
    <property type="entry name" value="AP_NUCLEASE_F1_1"/>
    <property type="match status" value="1"/>
</dbReference>
<keyword evidence="4 6" id="KW-0460">Magnesium</keyword>
<gene>
    <name evidence="10" type="ordered locus">RPD_0442</name>
</gene>
<evidence type="ECO:0000256" key="3">
    <source>
        <dbReference type="ARBA" id="ARBA00022801"/>
    </source>
</evidence>
<dbReference type="CDD" id="cd09086">
    <property type="entry name" value="ExoIII-like_AP-endo"/>
    <property type="match status" value="1"/>
</dbReference>
<evidence type="ECO:0000313" key="10">
    <source>
        <dbReference type="EMBL" id="ABE37680.1"/>
    </source>
</evidence>
<comment type="similarity">
    <text evidence="1">Belongs to the DNA repair enzymes AP/ExoA family.</text>
</comment>
<dbReference type="InterPro" id="IPR004808">
    <property type="entry name" value="AP_endonuc_1"/>
</dbReference>
<dbReference type="InterPro" id="IPR005135">
    <property type="entry name" value="Endo/exonuclease/phosphatase"/>
</dbReference>
<dbReference type="GO" id="GO:0008311">
    <property type="term" value="F:double-stranded DNA 3'-5' DNA exonuclease activity"/>
    <property type="evidence" value="ECO:0007669"/>
    <property type="project" value="InterPro"/>
</dbReference>
<feature type="site" description="Important for catalytic activity" evidence="7">
    <location>
        <position position="313"/>
    </location>
</feature>
<feature type="active site" description="Proton acceptor" evidence="5">
    <location>
        <position position="343"/>
    </location>
</feature>
<dbReference type="GO" id="GO:0004519">
    <property type="term" value="F:endonuclease activity"/>
    <property type="evidence" value="ECO:0007669"/>
    <property type="project" value="InterPro"/>
</dbReference>
<dbReference type="EMBL" id="CP000283">
    <property type="protein sequence ID" value="ABE37680.1"/>
    <property type="molecule type" value="Genomic_DNA"/>
</dbReference>
<dbReference type="Gene3D" id="3.60.10.10">
    <property type="entry name" value="Endonuclease/exonuclease/phosphatase"/>
    <property type="match status" value="1"/>
</dbReference>
<dbReference type="GO" id="GO:0046872">
    <property type="term" value="F:metal ion binding"/>
    <property type="evidence" value="ECO:0007669"/>
    <property type="project" value="UniProtKB-KW"/>
</dbReference>
<dbReference type="Proteomes" id="UP000001818">
    <property type="component" value="Chromosome"/>
</dbReference>
<feature type="binding site" evidence="6">
    <location>
        <position position="239"/>
    </location>
    <ligand>
        <name>Mg(2+)</name>
        <dbReference type="ChEBI" id="CHEBI:18420"/>
        <label>1</label>
    </ligand>
</feature>
<protein>
    <submittedName>
        <fullName evidence="10">Exodeoxyribonuclease III</fullName>
    </submittedName>
</protein>
<organism evidence="10 11">
    <name type="scientific">Rhodopseudomonas palustris (strain BisB5)</name>
    <dbReference type="NCBI Taxonomy" id="316057"/>
    <lineage>
        <taxon>Bacteria</taxon>
        <taxon>Pseudomonadati</taxon>
        <taxon>Pseudomonadota</taxon>
        <taxon>Alphaproteobacteria</taxon>
        <taxon>Hyphomicrobiales</taxon>
        <taxon>Nitrobacteraceae</taxon>
        <taxon>Rhodopseudomonas</taxon>
    </lineage>
</organism>
<dbReference type="KEGG" id="rpd:RPD_0442"/>
<accession>Q13E09</accession>
<dbReference type="Pfam" id="PF03372">
    <property type="entry name" value="Exo_endo_phos"/>
    <property type="match status" value="1"/>
</dbReference>
<feature type="domain" description="Endonuclease/exonuclease/phosphatase" evidence="9">
    <location>
        <begin position="89"/>
        <end position="343"/>
    </location>
</feature>
<dbReference type="GO" id="GO:0006281">
    <property type="term" value="P:DNA repair"/>
    <property type="evidence" value="ECO:0007669"/>
    <property type="project" value="InterPro"/>
</dbReference>
<evidence type="ECO:0000256" key="7">
    <source>
        <dbReference type="PIRSR" id="PIRSR604808-3"/>
    </source>
</evidence>
<feature type="active site" description="Proton donor/acceptor" evidence="5">
    <location>
        <position position="239"/>
    </location>
</feature>
<feature type="binding site" evidence="6">
    <location>
        <position position="343"/>
    </location>
    <ligand>
        <name>Mg(2+)</name>
        <dbReference type="ChEBI" id="CHEBI:18420"/>
        <label>1</label>
    </ligand>
</feature>
<dbReference type="AlphaFoldDB" id="Q13E09"/>
<evidence type="ECO:0000256" key="2">
    <source>
        <dbReference type="ARBA" id="ARBA00022723"/>
    </source>
</evidence>
<evidence type="ECO:0000256" key="6">
    <source>
        <dbReference type="PIRSR" id="PIRSR604808-2"/>
    </source>
</evidence>
<proteinExistence type="inferred from homology"/>
<dbReference type="PANTHER" id="PTHR43250">
    <property type="entry name" value="EXODEOXYRIBONUCLEASE III"/>
    <property type="match status" value="1"/>
</dbReference>
<name>Q13E09_RHOPS</name>
<evidence type="ECO:0000256" key="8">
    <source>
        <dbReference type="SAM" id="MobiDB-lite"/>
    </source>
</evidence>
<keyword evidence="3" id="KW-0378">Hydrolase</keyword>
<dbReference type="SUPFAM" id="SSF56219">
    <property type="entry name" value="DNase I-like"/>
    <property type="match status" value="1"/>
</dbReference>
<dbReference type="STRING" id="316057.RPD_0442"/>
<feature type="site" description="Transition state stabilizer" evidence="7">
    <location>
        <position position="241"/>
    </location>
</feature>
<evidence type="ECO:0000313" key="11">
    <source>
        <dbReference type="Proteomes" id="UP000001818"/>
    </source>
</evidence>
<evidence type="ECO:0000256" key="4">
    <source>
        <dbReference type="ARBA" id="ARBA00022842"/>
    </source>
</evidence>
<dbReference type="PROSITE" id="PS51435">
    <property type="entry name" value="AP_NUCLEASE_F1_4"/>
    <property type="match status" value="1"/>
</dbReference>
<feature type="region of interest" description="Disordered" evidence="8">
    <location>
        <begin position="61"/>
        <end position="80"/>
    </location>
</feature>
<dbReference type="InterPro" id="IPR020847">
    <property type="entry name" value="AP_endonuclease_F1_BS"/>
</dbReference>
<feature type="binding site" evidence="6">
    <location>
        <position position="342"/>
    </location>
    <ligand>
        <name>Mg(2+)</name>
        <dbReference type="ChEBI" id="CHEBI:18420"/>
        <label>1</label>
    </ligand>
</feature>
<dbReference type="InterPro" id="IPR037493">
    <property type="entry name" value="ExoIII-like"/>
</dbReference>
<evidence type="ECO:0000256" key="1">
    <source>
        <dbReference type="ARBA" id="ARBA00007092"/>
    </source>
</evidence>
<dbReference type="eggNOG" id="COG0708">
    <property type="taxonomic scope" value="Bacteria"/>
</dbReference>
<feature type="binding site" evidence="6">
    <location>
        <position position="91"/>
    </location>
    <ligand>
        <name>Mg(2+)</name>
        <dbReference type="ChEBI" id="CHEBI:18420"/>
        <label>1</label>
    </ligand>
</feature>
<dbReference type="InterPro" id="IPR036691">
    <property type="entry name" value="Endo/exonu/phosph_ase_sf"/>
</dbReference>
<sequence length="352" mass="40086">MMDARVKPAHDAVLDRTDGRVGRLYQDRHAGLDPAIHPLRKTPQQAPGWLYTSAACVRSRAAQQTARSSQRRRPARNSPRLPMRFTLTTWNINSVRLRIDLVAAFLKEQQPDVLCLQETKCPDDAFPLKRFKQLGYEHIALNGQKGYHGVAVISKIPFVARDIRIFCDNLDSRHISVSLGTGDNDPPLVLHNFYVPAGGDVADPELNPKFKHKLSFLDEMKACEPLHPSGDARHILVGDLNVAPHEHDVWSHKQLLKVVSHTPVECEKLLAVLRAGNWVDVARDRIPLSEKIYTWWSYRAADWTVGDRGRRLDHIWVSEALRTRVTDFKILRDARSWERPSDHVPVTVTMEL</sequence>
<feature type="active site" evidence="5">
    <location>
        <position position="194"/>
    </location>
</feature>
<feature type="binding site" evidence="6">
    <location>
        <position position="118"/>
    </location>
    <ligand>
        <name>Mg(2+)</name>
        <dbReference type="ChEBI" id="CHEBI:18420"/>
        <label>1</label>
    </ligand>
</feature>
<dbReference type="PANTHER" id="PTHR43250:SF2">
    <property type="entry name" value="EXODEOXYRIBONUCLEASE III"/>
    <property type="match status" value="1"/>
</dbReference>
<evidence type="ECO:0000259" key="9">
    <source>
        <dbReference type="Pfam" id="PF03372"/>
    </source>
</evidence>
<comment type="cofactor">
    <cofactor evidence="6">
        <name>Mg(2+)</name>
        <dbReference type="ChEBI" id="CHEBI:18420"/>
    </cofactor>
    <cofactor evidence="6">
        <name>Mn(2+)</name>
        <dbReference type="ChEBI" id="CHEBI:29035"/>
    </cofactor>
    <text evidence="6">Probably binds two magnesium or manganese ions per subunit.</text>
</comment>
<feature type="site" description="Interaction with DNA substrate" evidence="7">
    <location>
        <position position="343"/>
    </location>
</feature>
<keyword evidence="2 6" id="KW-0479">Metal-binding</keyword>
<evidence type="ECO:0000256" key="5">
    <source>
        <dbReference type="PIRSR" id="PIRSR604808-1"/>
    </source>
</evidence>
<dbReference type="GO" id="GO:0003677">
    <property type="term" value="F:DNA binding"/>
    <property type="evidence" value="ECO:0007669"/>
    <property type="project" value="InterPro"/>
</dbReference>
<keyword evidence="6" id="KW-0464">Manganese</keyword>